<comment type="caution">
    <text evidence="1">The sequence shown here is derived from an EMBL/GenBank/DDBJ whole genome shotgun (WGS) entry which is preliminary data.</text>
</comment>
<evidence type="ECO:0000313" key="2">
    <source>
        <dbReference type="Proteomes" id="UP001162992"/>
    </source>
</evidence>
<keyword evidence="2" id="KW-1185">Reference proteome</keyword>
<gene>
    <name evidence="1" type="ORF">O6H91_19G054500</name>
</gene>
<name>A0ACC2AV90_DIPCM</name>
<organism evidence="1 2">
    <name type="scientific">Diphasiastrum complanatum</name>
    <name type="common">Issler's clubmoss</name>
    <name type="synonym">Lycopodium complanatum</name>
    <dbReference type="NCBI Taxonomy" id="34168"/>
    <lineage>
        <taxon>Eukaryota</taxon>
        <taxon>Viridiplantae</taxon>
        <taxon>Streptophyta</taxon>
        <taxon>Embryophyta</taxon>
        <taxon>Tracheophyta</taxon>
        <taxon>Lycopodiopsida</taxon>
        <taxon>Lycopodiales</taxon>
        <taxon>Lycopodiaceae</taxon>
        <taxon>Lycopodioideae</taxon>
        <taxon>Diphasiastrum</taxon>
    </lineage>
</organism>
<protein>
    <submittedName>
        <fullName evidence="1">Uncharacterized protein</fullName>
    </submittedName>
</protein>
<dbReference type="EMBL" id="CM055110">
    <property type="protein sequence ID" value="KAJ7521437.1"/>
    <property type="molecule type" value="Genomic_DNA"/>
</dbReference>
<dbReference type="Proteomes" id="UP001162992">
    <property type="component" value="Chromosome 19"/>
</dbReference>
<sequence length="86" mass="9433">MSTIYVHPPKVCSVLSFSGFFYKIYFVSWRNLGATAGPHKVSNHAAGSMGRALTLISGNTLLCSEPIRQEKGVQSCIKAFRRSVIL</sequence>
<evidence type="ECO:0000313" key="1">
    <source>
        <dbReference type="EMBL" id="KAJ7521437.1"/>
    </source>
</evidence>
<proteinExistence type="predicted"/>
<reference evidence="2" key="1">
    <citation type="journal article" date="2024" name="Proc. Natl. Acad. Sci. U.S.A.">
        <title>Extraordinary preservation of gene collinearity over three hundred million years revealed in homosporous lycophytes.</title>
        <authorList>
            <person name="Li C."/>
            <person name="Wickell D."/>
            <person name="Kuo L.Y."/>
            <person name="Chen X."/>
            <person name="Nie B."/>
            <person name="Liao X."/>
            <person name="Peng D."/>
            <person name="Ji J."/>
            <person name="Jenkins J."/>
            <person name="Williams M."/>
            <person name="Shu S."/>
            <person name="Plott C."/>
            <person name="Barry K."/>
            <person name="Rajasekar S."/>
            <person name="Grimwood J."/>
            <person name="Han X."/>
            <person name="Sun S."/>
            <person name="Hou Z."/>
            <person name="He W."/>
            <person name="Dai G."/>
            <person name="Sun C."/>
            <person name="Schmutz J."/>
            <person name="Leebens-Mack J.H."/>
            <person name="Li F.W."/>
            <person name="Wang L."/>
        </authorList>
    </citation>
    <scope>NUCLEOTIDE SEQUENCE [LARGE SCALE GENOMIC DNA]</scope>
    <source>
        <strain evidence="2">cv. PW_Plant_1</strain>
    </source>
</reference>
<accession>A0ACC2AV90</accession>